<proteinExistence type="inferred from homology"/>
<keyword evidence="4 8" id="KW-0479">Metal-binding</keyword>
<comment type="catalytic activity">
    <reaction evidence="8">
        <text>Endonucleolytic cleavage of RNA, removing extra 3' nucleotides from tRNA precursor, generating 3' termini of tRNAs. A 3'-hydroxy group is left at the tRNA terminus and a 5'-phosphoryl group is left at the trailer molecule.</text>
        <dbReference type="EC" id="3.1.26.11"/>
    </reaction>
</comment>
<dbReference type="InterPro" id="IPR013471">
    <property type="entry name" value="RNase_Z/BN"/>
</dbReference>
<dbReference type="CDD" id="cd07717">
    <property type="entry name" value="RNaseZ_ZiPD-like_MBL-fold"/>
    <property type="match status" value="1"/>
</dbReference>
<dbReference type="Gene3D" id="3.60.15.10">
    <property type="entry name" value="Ribonuclease Z/Hydroxyacylglutathione hydrolase-like"/>
    <property type="match status" value="1"/>
</dbReference>
<dbReference type="NCBIfam" id="NF000801">
    <property type="entry name" value="PRK00055.1-3"/>
    <property type="match status" value="1"/>
</dbReference>
<dbReference type="OrthoDB" id="9800940at2"/>
<feature type="active site" description="Proton acceptor" evidence="8">
    <location>
        <position position="68"/>
    </location>
</feature>
<dbReference type="EC" id="3.1.26.11" evidence="8"/>
<feature type="binding site" evidence="8">
    <location>
        <position position="68"/>
    </location>
    <ligand>
        <name>Zn(2+)</name>
        <dbReference type="ChEBI" id="CHEBI:29105"/>
        <label>2</label>
        <note>catalytic</note>
    </ligand>
</feature>
<evidence type="ECO:0000256" key="2">
    <source>
        <dbReference type="ARBA" id="ARBA00022694"/>
    </source>
</evidence>
<feature type="binding site" evidence="8">
    <location>
        <position position="144"/>
    </location>
    <ligand>
        <name>Zn(2+)</name>
        <dbReference type="ChEBI" id="CHEBI:29105"/>
        <label>1</label>
        <note>catalytic</note>
    </ligand>
</feature>
<organism evidence="9 10">
    <name type="scientific">Mesohalobacter halotolerans</name>
    <dbReference type="NCBI Taxonomy" id="1883405"/>
    <lineage>
        <taxon>Bacteria</taxon>
        <taxon>Pseudomonadati</taxon>
        <taxon>Bacteroidota</taxon>
        <taxon>Flavobacteriia</taxon>
        <taxon>Flavobacteriales</taxon>
        <taxon>Flavobacteriaceae</taxon>
        <taxon>Mesohalobacter</taxon>
    </lineage>
</organism>
<keyword evidence="6 8" id="KW-0378">Hydrolase</keyword>
<keyword evidence="7 8" id="KW-0862">Zinc</keyword>
<feature type="binding site" evidence="8">
    <location>
        <position position="64"/>
    </location>
    <ligand>
        <name>Zn(2+)</name>
        <dbReference type="ChEBI" id="CHEBI:29105"/>
        <label>1</label>
        <note>catalytic</note>
    </ligand>
</feature>
<reference evidence="9 10" key="1">
    <citation type="submission" date="2019-04" db="EMBL/GenBank/DDBJ databases">
        <title>Psychroflexus halotolerans sp. nov., isolated from a marine solar saltern.</title>
        <authorList>
            <person name="Feng X."/>
        </authorList>
    </citation>
    <scope>NUCLEOTIDE SEQUENCE [LARGE SCALE GENOMIC DNA]</scope>
    <source>
        <strain evidence="9 10">WDS2C27</strain>
    </source>
</reference>
<keyword evidence="2 8" id="KW-0819">tRNA processing</keyword>
<evidence type="ECO:0000256" key="1">
    <source>
        <dbReference type="ARBA" id="ARBA00011738"/>
    </source>
</evidence>
<dbReference type="PANTHER" id="PTHR46018">
    <property type="entry name" value="ZINC PHOSPHODIESTERASE ELAC PROTEIN 1"/>
    <property type="match status" value="1"/>
</dbReference>
<dbReference type="EMBL" id="SWMU01000005">
    <property type="protein sequence ID" value="TKS55497.1"/>
    <property type="molecule type" value="Genomic_DNA"/>
</dbReference>
<dbReference type="GO" id="GO:0008270">
    <property type="term" value="F:zinc ion binding"/>
    <property type="evidence" value="ECO:0007669"/>
    <property type="project" value="UniProtKB-UniRule"/>
</dbReference>
<comment type="function">
    <text evidence="8">Zinc phosphodiesterase, which displays some tRNA 3'-processing endonuclease activity. Probably involved in tRNA maturation, by removing a 3'-trailer from precursor tRNA.</text>
</comment>
<evidence type="ECO:0000313" key="9">
    <source>
        <dbReference type="EMBL" id="TKS55497.1"/>
    </source>
</evidence>
<dbReference type="Proteomes" id="UP000306552">
    <property type="component" value="Unassembled WGS sequence"/>
</dbReference>
<name>A0A4U5TNG0_9FLAO</name>
<evidence type="ECO:0000256" key="4">
    <source>
        <dbReference type="ARBA" id="ARBA00022723"/>
    </source>
</evidence>
<accession>A0A4U5TNG0</accession>
<dbReference type="HAMAP" id="MF_01818">
    <property type="entry name" value="RNase_Z_BN"/>
    <property type="match status" value="1"/>
</dbReference>
<evidence type="ECO:0000313" key="10">
    <source>
        <dbReference type="Proteomes" id="UP000306552"/>
    </source>
</evidence>
<keyword evidence="5 8" id="KW-0255">Endonuclease</keyword>
<dbReference type="InterPro" id="IPR036866">
    <property type="entry name" value="RibonucZ/Hydroxyglut_hydro"/>
</dbReference>
<keyword evidence="10" id="KW-1185">Reference proteome</keyword>
<protein>
    <recommendedName>
        <fullName evidence="8">Ribonuclease Z</fullName>
        <shortName evidence="8">RNase Z</shortName>
        <ecNumber evidence="8">3.1.26.11</ecNumber>
    </recommendedName>
    <alternativeName>
        <fullName evidence="8">tRNA 3 endonuclease</fullName>
    </alternativeName>
    <alternativeName>
        <fullName evidence="8">tRNase Z</fullName>
    </alternativeName>
</protein>
<comment type="similarity">
    <text evidence="8">Belongs to the RNase Z family.</text>
</comment>
<feature type="binding site" evidence="8">
    <location>
        <position position="214"/>
    </location>
    <ligand>
        <name>Zn(2+)</name>
        <dbReference type="ChEBI" id="CHEBI:29105"/>
        <label>1</label>
        <note>catalytic</note>
    </ligand>
</feature>
<feature type="binding site" evidence="8">
    <location>
        <position position="214"/>
    </location>
    <ligand>
        <name>Zn(2+)</name>
        <dbReference type="ChEBI" id="CHEBI:29105"/>
        <label>2</label>
        <note>catalytic</note>
    </ligand>
</feature>
<feature type="binding site" evidence="8">
    <location>
        <position position="272"/>
    </location>
    <ligand>
        <name>Zn(2+)</name>
        <dbReference type="ChEBI" id="CHEBI:29105"/>
        <label>2</label>
        <note>catalytic</note>
    </ligand>
</feature>
<evidence type="ECO:0000256" key="8">
    <source>
        <dbReference type="HAMAP-Rule" id="MF_01818"/>
    </source>
</evidence>
<gene>
    <name evidence="8" type="primary">rnz</name>
    <name evidence="9" type="ORF">FCN74_11125</name>
</gene>
<comment type="cofactor">
    <cofactor evidence="8">
        <name>Zn(2+)</name>
        <dbReference type="ChEBI" id="CHEBI:29105"/>
    </cofactor>
    <text evidence="8">Binds 2 Zn(2+) ions.</text>
</comment>
<comment type="subunit">
    <text evidence="1 8">Homodimer.</text>
</comment>
<evidence type="ECO:0000256" key="7">
    <source>
        <dbReference type="ARBA" id="ARBA00022833"/>
    </source>
</evidence>
<dbReference type="GO" id="GO:0042781">
    <property type="term" value="F:3'-tRNA processing endoribonuclease activity"/>
    <property type="evidence" value="ECO:0007669"/>
    <property type="project" value="UniProtKB-UniRule"/>
</dbReference>
<feature type="binding site" evidence="8">
    <location>
        <position position="66"/>
    </location>
    <ligand>
        <name>Zn(2+)</name>
        <dbReference type="ChEBI" id="CHEBI:29105"/>
        <label>1</label>
        <note>catalytic</note>
    </ligand>
</feature>
<dbReference type="RefSeq" id="WP_138932682.1">
    <property type="nucleotide sequence ID" value="NZ_SWMU01000005.1"/>
</dbReference>
<keyword evidence="3 8" id="KW-0540">Nuclease</keyword>
<dbReference type="Pfam" id="PF23023">
    <property type="entry name" value="Anti-Pycsar_Apyc1"/>
    <property type="match status" value="1"/>
</dbReference>
<evidence type="ECO:0000256" key="3">
    <source>
        <dbReference type="ARBA" id="ARBA00022722"/>
    </source>
</evidence>
<sequence length="305" mass="34098">MSSPLKIHILGCHSATPKANAFPTAQVVEIRSQLILVDCGEGTQVRLRQNRIKFNQIKHILISHLHGDHFYGLIGFLSTLSLLNRQAPLQIFAPKGAEEIIRLQLKLSKSYLSYPLKIQALESSASETIIDNSKFTVKTIPLDHRVYTNGFLIIEKAGDRKLNIDKAEQYPIDKAYYKKIVKGADIVLDDGRRIPNEELTFPAELPKSYAYCSDTAFKLDIVPIIRKATALYHESTFLEINEDLCAKTKHSTAKQAGIIASKAEVGHLILGHYSARYKNLNAFKTEAESVFNPVSLAESGKTFVF</sequence>
<dbReference type="SUPFAM" id="SSF56281">
    <property type="entry name" value="Metallo-hydrolase/oxidoreductase"/>
    <property type="match status" value="1"/>
</dbReference>
<dbReference type="PANTHER" id="PTHR46018:SF2">
    <property type="entry name" value="ZINC PHOSPHODIESTERASE ELAC PROTEIN 1"/>
    <property type="match status" value="1"/>
</dbReference>
<evidence type="ECO:0000256" key="6">
    <source>
        <dbReference type="ARBA" id="ARBA00022801"/>
    </source>
</evidence>
<feature type="binding site" evidence="8">
    <location>
        <position position="69"/>
    </location>
    <ligand>
        <name>Zn(2+)</name>
        <dbReference type="ChEBI" id="CHEBI:29105"/>
        <label>2</label>
        <note>catalytic</note>
    </ligand>
</feature>
<evidence type="ECO:0000256" key="5">
    <source>
        <dbReference type="ARBA" id="ARBA00022759"/>
    </source>
</evidence>
<dbReference type="AlphaFoldDB" id="A0A4U5TNG0"/>
<comment type="caution">
    <text evidence="9">The sequence shown here is derived from an EMBL/GenBank/DDBJ whole genome shotgun (WGS) entry which is preliminary data.</text>
</comment>